<sequence>MAGSFHIGTQEISAGIIEPGLYLVATPIGNLRDITIRALETIAAADIVACEDTRVTRKLLDRYAISVRPLAYHEHNAAKAGPALIAAIEDGKSVALVSDAGTPLVSDPGYRLVEQAIEAGIRVTPVPGASAPLAALVASGMPTDAFLFAGFLPNRKKARIDRLTELKSVPGTLVFFESPKRLSASLADCAGTLGGDRPAAVCRELTKTYEEVRRGSLEELSRRYSAADNVRGEIVLVIGPPEAREIDEVDVDGLLRELGETLAPGKAATEAAKVTGLSRKWLYSRLLEMKADGA</sequence>
<evidence type="ECO:0000259" key="7">
    <source>
        <dbReference type="Pfam" id="PF00590"/>
    </source>
</evidence>
<proteinExistence type="inferred from homology"/>
<dbReference type="InterPro" id="IPR053910">
    <property type="entry name" value="RsmI_HTH"/>
</dbReference>
<dbReference type="HAMAP" id="MF_01877">
    <property type="entry name" value="16SrRNA_methyltr_I"/>
    <property type="match status" value="1"/>
</dbReference>
<keyword evidence="1 6" id="KW-0963">Cytoplasm</keyword>
<dbReference type="InterPro" id="IPR018063">
    <property type="entry name" value="SAM_MeTrfase_RsmI_CS"/>
</dbReference>
<dbReference type="GO" id="GO:0005737">
    <property type="term" value="C:cytoplasm"/>
    <property type="evidence" value="ECO:0007669"/>
    <property type="project" value="UniProtKB-SubCell"/>
</dbReference>
<gene>
    <name evidence="6 9" type="primary">rsmI</name>
    <name evidence="9" type="ORF">K1W69_13480</name>
</gene>
<dbReference type="InterPro" id="IPR008189">
    <property type="entry name" value="rRNA_ssu_MeTfrase_I"/>
</dbReference>
<dbReference type="GO" id="GO:0070677">
    <property type="term" value="F:rRNA (cytosine-2'-O-)-methyltransferase activity"/>
    <property type="evidence" value="ECO:0007669"/>
    <property type="project" value="UniProtKB-UniRule"/>
</dbReference>
<comment type="subcellular location">
    <subcellularLocation>
        <location evidence="6">Cytoplasm</location>
    </subcellularLocation>
</comment>
<dbReference type="PROSITE" id="PS01296">
    <property type="entry name" value="RSMI"/>
    <property type="match status" value="1"/>
</dbReference>
<keyword evidence="5 6" id="KW-0949">S-adenosyl-L-methionine</keyword>
<feature type="domain" description="RsmI HTH" evidence="8">
    <location>
        <begin position="247"/>
        <end position="290"/>
    </location>
</feature>
<dbReference type="NCBIfam" id="TIGR00096">
    <property type="entry name" value="16S rRNA (cytidine(1402)-2'-O)-methyltransferase"/>
    <property type="match status" value="1"/>
</dbReference>
<dbReference type="EMBL" id="JAICBX010000002">
    <property type="protein sequence ID" value="MBW8638201.1"/>
    <property type="molecule type" value="Genomic_DNA"/>
</dbReference>
<comment type="caution">
    <text evidence="9">The sequence shown here is derived from an EMBL/GenBank/DDBJ whole genome shotgun (WGS) entry which is preliminary data.</text>
</comment>
<keyword evidence="2 6" id="KW-0698">rRNA processing</keyword>
<dbReference type="PANTHER" id="PTHR46111">
    <property type="entry name" value="RIBOSOMAL RNA SMALL SUBUNIT METHYLTRANSFERASE I"/>
    <property type="match status" value="1"/>
</dbReference>
<comment type="catalytic activity">
    <reaction evidence="6">
        <text>cytidine(1402) in 16S rRNA + S-adenosyl-L-methionine = 2'-O-methylcytidine(1402) in 16S rRNA + S-adenosyl-L-homocysteine + H(+)</text>
        <dbReference type="Rhea" id="RHEA:42924"/>
        <dbReference type="Rhea" id="RHEA-COMP:10285"/>
        <dbReference type="Rhea" id="RHEA-COMP:10286"/>
        <dbReference type="ChEBI" id="CHEBI:15378"/>
        <dbReference type="ChEBI" id="CHEBI:57856"/>
        <dbReference type="ChEBI" id="CHEBI:59789"/>
        <dbReference type="ChEBI" id="CHEBI:74495"/>
        <dbReference type="ChEBI" id="CHEBI:82748"/>
        <dbReference type="EC" id="2.1.1.198"/>
    </reaction>
</comment>
<name>A0AAE2ZL41_9HYPH</name>
<keyword evidence="3 6" id="KW-0489">Methyltransferase</keyword>
<dbReference type="InterPro" id="IPR000878">
    <property type="entry name" value="4pyrrol_Mease"/>
</dbReference>
<evidence type="ECO:0000259" key="8">
    <source>
        <dbReference type="Pfam" id="PF23016"/>
    </source>
</evidence>
<comment type="function">
    <text evidence="6">Catalyzes the 2'-O-methylation of the ribose of cytidine 1402 (C1402) in 16S rRNA.</text>
</comment>
<feature type="domain" description="Tetrapyrrole methylase" evidence="7">
    <location>
        <begin position="21"/>
        <end position="220"/>
    </location>
</feature>
<dbReference type="InterPro" id="IPR035996">
    <property type="entry name" value="4pyrrol_Methylase_sf"/>
</dbReference>
<dbReference type="PIRSF" id="PIRSF005917">
    <property type="entry name" value="MTase_YraL"/>
    <property type="match status" value="1"/>
</dbReference>
<dbReference type="AlphaFoldDB" id="A0AAE2ZL41"/>
<dbReference type="CDD" id="cd11648">
    <property type="entry name" value="RsmI"/>
    <property type="match status" value="1"/>
</dbReference>
<dbReference type="Proteomes" id="UP001196509">
    <property type="component" value="Unassembled WGS sequence"/>
</dbReference>
<dbReference type="Pfam" id="PF23016">
    <property type="entry name" value="RsmI_C"/>
    <property type="match status" value="1"/>
</dbReference>
<dbReference type="InterPro" id="IPR014776">
    <property type="entry name" value="4pyrrole_Mease_sub2"/>
</dbReference>
<evidence type="ECO:0000256" key="3">
    <source>
        <dbReference type="ARBA" id="ARBA00022603"/>
    </source>
</evidence>
<comment type="similarity">
    <text evidence="6">Belongs to the methyltransferase superfamily. RsmI family.</text>
</comment>
<evidence type="ECO:0000313" key="10">
    <source>
        <dbReference type="Proteomes" id="UP001196509"/>
    </source>
</evidence>
<dbReference type="FunFam" id="3.40.1010.10:FF:000007">
    <property type="entry name" value="Ribosomal RNA small subunit methyltransferase I"/>
    <property type="match status" value="1"/>
</dbReference>
<dbReference type="PANTHER" id="PTHR46111:SF1">
    <property type="entry name" value="RIBOSOMAL RNA SMALL SUBUNIT METHYLTRANSFERASE I"/>
    <property type="match status" value="1"/>
</dbReference>
<accession>A0AAE2ZL41</accession>
<dbReference type="Gene3D" id="3.30.950.10">
    <property type="entry name" value="Methyltransferase, Cobalt-precorrin-4 Transmethylase, Domain 2"/>
    <property type="match status" value="1"/>
</dbReference>
<evidence type="ECO:0000256" key="4">
    <source>
        <dbReference type="ARBA" id="ARBA00022679"/>
    </source>
</evidence>
<dbReference type="RefSeq" id="WP_220228849.1">
    <property type="nucleotide sequence ID" value="NZ_JAICBX010000002.1"/>
</dbReference>
<dbReference type="Gene3D" id="3.40.1010.10">
    <property type="entry name" value="Cobalt-precorrin-4 Transmethylase, Domain 1"/>
    <property type="match status" value="1"/>
</dbReference>
<organism evidence="9 10">
    <name type="scientific">Flavimaribacter sediminis</name>
    <dbReference type="NCBI Taxonomy" id="2865987"/>
    <lineage>
        <taxon>Bacteria</taxon>
        <taxon>Pseudomonadati</taxon>
        <taxon>Pseudomonadota</taxon>
        <taxon>Alphaproteobacteria</taxon>
        <taxon>Hyphomicrobiales</taxon>
        <taxon>Rhizobiaceae</taxon>
        <taxon>Flavimaribacter</taxon>
    </lineage>
</organism>
<dbReference type="FunFam" id="3.30.950.10:FF:000002">
    <property type="entry name" value="Ribosomal RNA small subunit methyltransferase I"/>
    <property type="match status" value="1"/>
</dbReference>
<dbReference type="Pfam" id="PF00590">
    <property type="entry name" value="TP_methylase"/>
    <property type="match status" value="1"/>
</dbReference>
<protein>
    <recommendedName>
        <fullName evidence="6">Ribosomal RNA small subunit methyltransferase I</fullName>
        <ecNumber evidence="6">2.1.1.198</ecNumber>
    </recommendedName>
    <alternativeName>
        <fullName evidence="6">16S rRNA 2'-O-ribose C1402 methyltransferase</fullName>
    </alternativeName>
    <alternativeName>
        <fullName evidence="6">rRNA (cytidine-2'-O-)-methyltransferase RsmI</fullName>
    </alternativeName>
</protein>
<evidence type="ECO:0000313" key="9">
    <source>
        <dbReference type="EMBL" id="MBW8638201.1"/>
    </source>
</evidence>
<evidence type="ECO:0000256" key="1">
    <source>
        <dbReference type="ARBA" id="ARBA00022490"/>
    </source>
</evidence>
<dbReference type="SUPFAM" id="SSF53790">
    <property type="entry name" value="Tetrapyrrole methylase"/>
    <property type="match status" value="1"/>
</dbReference>
<keyword evidence="10" id="KW-1185">Reference proteome</keyword>
<evidence type="ECO:0000256" key="2">
    <source>
        <dbReference type="ARBA" id="ARBA00022552"/>
    </source>
</evidence>
<keyword evidence="4 6" id="KW-0808">Transferase</keyword>
<dbReference type="InterPro" id="IPR014777">
    <property type="entry name" value="4pyrrole_Mease_sub1"/>
</dbReference>
<dbReference type="EC" id="2.1.1.198" evidence="6"/>
<evidence type="ECO:0000256" key="5">
    <source>
        <dbReference type="ARBA" id="ARBA00022691"/>
    </source>
</evidence>
<evidence type="ECO:0000256" key="6">
    <source>
        <dbReference type="HAMAP-Rule" id="MF_01877"/>
    </source>
</evidence>
<reference evidence="9" key="1">
    <citation type="submission" date="2021-08" db="EMBL/GenBank/DDBJ databases">
        <title>Hoeflea bacterium WL0058 sp. nov., isolated from the sediment.</title>
        <authorList>
            <person name="Wang L."/>
            <person name="Zhang D."/>
        </authorList>
    </citation>
    <scope>NUCLEOTIDE SEQUENCE</scope>
    <source>
        <strain evidence="9">WL0058</strain>
    </source>
</reference>